<reference evidence="1 2" key="1">
    <citation type="journal article" date="2019" name="Nat. Microbiol.">
        <title>Mediterranean grassland soil C-N compound turnover is dependent on rainfall and depth, and is mediated by genomically divergent microorganisms.</title>
        <authorList>
            <person name="Diamond S."/>
            <person name="Andeer P.F."/>
            <person name="Li Z."/>
            <person name="Crits-Christoph A."/>
            <person name="Burstein D."/>
            <person name="Anantharaman K."/>
            <person name="Lane K.R."/>
            <person name="Thomas B.C."/>
            <person name="Pan C."/>
            <person name="Northen T.R."/>
            <person name="Banfield J.F."/>
        </authorList>
    </citation>
    <scope>NUCLEOTIDE SEQUENCE [LARGE SCALE GENOMIC DNA]</scope>
    <source>
        <strain evidence="1">WS_10</strain>
    </source>
</reference>
<name>A0A538U6E4_UNCEI</name>
<protein>
    <submittedName>
        <fullName evidence="1">Uncharacterized protein</fullName>
    </submittedName>
</protein>
<accession>A0A538U6E4</accession>
<organism evidence="1 2">
    <name type="scientific">Eiseniibacteriota bacterium</name>
    <dbReference type="NCBI Taxonomy" id="2212470"/>
    <lineage>
        <taxon>Bacteria</taxon>
        <taxon>Candidatus Eiseniibacteriota</taxon>
    </lineage>
</organism>
<dbReference type="PROSITE" id="PS51257">
    <property type="entry name" value="PROKAR_LIPOPROTEIN"/>
    <property type="match status" value="1"/>
</dbReference>
<feature type="non-terminal residue" evidence="1">
    <location>
        <position position="83"/>
    </location>
</feature>
<dbReference type="EMBL" id="VBPA01000125">
    <property type="protein sequence ID" value="TMQ71455.1"/>
    <property type="molecule type" value="Genomic_DNA"/>
</dbReference>
<dbReference type="Proteomes" id="UP000319836">
    <property type="component" value="Unassembled WGS sequence"/>
</dbReference>
<evidence type="ECO:0000313" key="1">
    <source>
        <dbReference type="EMBL" id="TMQ71455.1"/>
    </source>
</evidence>
<proteinExistence type="predicted"/>
<evidence type="ECO:0000313" key="2">
    <source>
        <dbReference type="Proteomes" id="UP000319836"/>
    </source>
</evidence>
<dbReference type="AlphaFoldDB" id="A0A538U6E4"/>
<gene>
    <name evidence="1" type="ORF">E6K80_05530</name>
</gene>
<sequence>MILRIAAILALIAGCGALAVYLHRMGELPTATRAERHLRRMKDRATAPEAATPVTVEAIAALPKRRPLAEYSRLESRAVILEG</sequence>
<comment type="caution">
    <text evidence="1">The sequence shown here is derived from an EMBL/GenBank/DDBJ whole genome shotgun (WGS) entry which is preliminary data.</text>
</comment>